<keyword evidence="1 4" id="KW-0349">Heme</keyword>
<name>A0A9D7SAR5_9BACT</name>
<accession>A0A9D7SAR5</accession>
<dbReference type="PROSITE" id="PS51007">
    <property type="entry name" value="CYTC"/>
    <property type="match status" value="1"/>
</dbReference>
<dbReference type="Proteomes" id="UP000808349">
    <property type="component" value="Unassembled WGS sequence"/>
</dbReference>
<reference evidence="7 8" key="1">
    <citation type="submission" date="2020-10" db="EMBL/GenBank/DDBJ databases">
        <title>Connecting structure to function with the recovery of over 1000 high-quality activated sludge metagenome-assembled genomes encoding full-length rRNA genes using long-read sequencing.</title>
        <authorList>
            <person name="Singleton C.M."/>
            <person name="Petriglieri F."/>
            <person name="Kristensen J.M."/>
            <person name="Kirkegaard R.H."/>
            <person name="Michaelsen T.Y."/>
            <person name="Andersen M.H."/>
            <person name="Karst S.M."/>
            <person name="Dueholm M.S."/>
            <person name="Nielsen P.H."/>
            <person name="Albertsen M."/>
        </authorList>
    </citation>
    <scope>NUCLEOTIDE SEQUENCE [LARGE SCALE GENOMIC DNA]</scope>
    <source>
        <strain evidence="7">Ribe_18-Q3-R11-54_BAT3C.373</strain>
    </source>
</reference>
<evidence type="ECO:0000259" key="6">
    <source>
        <dbReference type="PROSITE" id="PS51007"/>
    </source>
</evidence>
<keyword evidence="2 4" id="KW-0479">Metal-binding</keyword>
<dbReference type="SUPFAM" id="SSF46626">
    <property type="entry name" value="Cytochrome c"/>
    <property type="match status" value="1"/>
</dbReference>
<evidence type="ECO:0000256" key="4">
    <source>
        <dbReference type="PROSITE-ProRule" id="PRU00433"/>
    </source>
</evidence>
<dbReference type="InterPro" id="IPR009056">
    <property type="entry name" value="Cyt_c-like_dom"/>
</dbReference>
<dbReference type="AlphaFoldDB" id="A0A9D7SAR5"/>
<dbReference type="Pfam" id="PF13442">
    <property type="entry name" value="Cytochrome_CBB3"/>
    <property type="match status" value="1"/>
</dbReference>
<dbReference type="PROSITE" id="PS51257">
    <property type="entry name" value="PROKAR_LIPOPROTEIN"/>
    <property type="match status" value="1"/>
</dbReference>
<dbReference type="PANTHER" id="PTHR40394:SF2">
    <property type="entry name" value="QUINOL:CYTOCHROME C OXIDOREDUCTASE MEMBRANE PROTEIN"/>
    <property type="match status" value="1"/>
</dbReference>
<keyword evidence="5" id="KW-0732">Signal</keyword>
<dbReference type="InterPro" id="IPR036909">
    <property type="entry name" value="Cyt_c-like_dom_sf"/>
</dbReference>
<keyword evidence="3 4" id="KW-0408">Iron</keyword>
<evidence type="ECO:0000256" key="3">
    <source>
        <dbReference type="ARBA" id="ARBA00023004"/>
    </source>
</evidence>
<evidence type="ECO:0000256" key="2">
    <source>
        <dbReference type="ARBA" id="ARBA00022723"/>
    </source>
</evidence>
<evidence type="ECO:0000256" key="5">
    <source>
        <dbReference type="SAM" id="SignalP"/>
    </source>
</evidence>
<feature type="signal peptide" evidence="5">
    <location>
        <begin position="1"/>
        <end position="25"/>
    </location>
</feature>
<dbReference type="GO" id="GO:0020037">
    <property type="term" value="F:heme binding"/>
    <property type="evidence" value="ECO:0007669"/>
    <property type="project" value="InterPro"/>
</dbReference>
<dbReference type="GO" id="GO:0009055">
    <property type="term" value="F:electron transfer activity"/>
    <property type="evidence" value="ECO:0007669"/>
    <property type="project" value="InterPro"/>
</dbReference>
<proteinExistence type="predicted"/>
<evidence type="ECO:0000313" key="7">
    <source>
        <dbReference type="EMBL" id="MBK9717814.1"/>
    </source>
</evidence>
<dbReference type="Gene3D" id="1.10.760.10">
    <property type="entry name" value="Cytochrome c-like domain"/>
    <property type="match status" value="1"/>
</dbReference>
<feature type="domain" description="Cytochrome c" evidence="6">
    <location>
        <begin position="142"/>
        <end position="231"/>
    </location>
</feature>
<feature type="chain" id="PRO_5038714108" evidence="5">
    <location>
        <begin position="26"/>
        <end position="272"/>
    </location>
</feature>
<dbReference type="PANTHER" id="PTHR40394">
    <property type="entry name" value="LIPOPROTEIN-RELATED"/>
    <property type="match status" value="1"/>
</dbReference>
<dbReference type="GO" id="GO:0046872">
    <property type="term" value="F:metal ion binding"/>
    <property type="evidence" value="ECO:0007669"/>
    <property type="project" value="UniProtKB-KW"/>
</dbReference>
<evidence type="ECO:0000256" key="1">
    <source>
        <dbReference type="ARBA" id="ARBA00022617"/>
    </source>
</evidence>
<dbReference type="EMBL" id="JADKFW010000005">
    <property type="protein sequence ID" value="MBK9717814.1"/>
    <property type="molecule type" value="Genomic_DNA"/>
</dbReference>
<sequence length="272" mass="30181">MKTIFYIIFSLMLVVAAISCSPADGNNSGHEYMPDMAHSVAYEANVDNYYYYHTWDSKETYHEFSKARQPVNGTIPRGMNSYSPNDSTMNVAYNTMMTGDANNTAIRTPVNGHVNYYYADTEPERIRATNEITTNPVPISGVGLESGKQLYDIYCATCHGAAGDGAGYLVRDDGGVYPAQPANFLKDEFIATTEGRFYHAIMYGRNVMSGYTSKLSYQERWNVIHYIRSLQAKSKNLVYSEKENTFSGSQVIADAKKAFAASTAVPAVPKTK</sequence>
<protein>
    <submittedName>
        <fullName evidence="7">Cytochrome c</fullName>
    </submittedName>
</protein>
<gene>
    <name evidence="7" type="ORF">IPO85_09915</name>
</gene>
<comment type="caution">
    <text evidence="7">The sequence shown here is derived from an EMBL/GenBank/DDBJ whole genome shotgun (WGS) entry which is preliminary data.</text>
</comment>
<evidence type="ECO:0000313" key="8">
    <source>
        <dbReference type="Proteomes" id="UP000808349"/>
    </source>
</evidence>
<organism evidence="7 8">
    <name type="scientific">Candidatus Defluviibacterium haderslevense</name>
    <dbReference type="NCBI Taxonomy" id="2981993"/>
    <lineage>
        <taxon>Bacteria</taxon>
        <taxon>Pseudomonadati</taxon>
        <taxon>Bacteroidota</taxon>
        <taxon>Saprospiria</taxon>
        <taxon>Saprospirales</taxon>
        <taxon>Saprospiraceae</taxon>
        <taxon>Candidatus Defluviibacterium</taxon>
    </lineage>
</organism>